<dbReference type="PRINTS" id="PR00114">
    <property type="entry name" value="STPHPHTASE"/>
</dbReference>
<keyword evidence="4" id="KW-0904">Protein phosphatase</keyword>
<evidence type="ECO:0000256" key="7">
    <source>
        <dbReference type="ARBA" id="ARBA00048336"/>
    </source>
</evidence>
<dbReference type="Proteomes" id="UP000179807">
    <property type="component" value="Unassembled WGS sequence"/>
</dbReference>
<dbReference type="GO" id="GO:0046872">
    <property type="term" value="F:metal ion binding"/>
    <property type="evidence" value="ECO:0007669"/>
    <property type="project" value="UniProtKB-KW"/>
</dbReference>
<reference evidence="10" key="1">
    <citation type="submission" date="2016-10" db="EMBL/GenBank/DDBJ databases">
        <authorList>
            <person name="Benchimol M."/>
            <person name="Almeida L.G."/>
            <person name="Vasconcelos A.T."/>
            <person name="Perreira-Neves A."/>
            <person name="Rosa I.A."/>
            <person name="Tasca T."/>
            <person name="Bogo M.R."/>
            <person name="de Souza W."/>
        </authorList>
    </citation>
    <scope>NUCLEOTIDE SEQUENCE [LARGE SCALE GENOMIC DNA]</scope>
    <source>
        <strain evidence="10">K</strain>
    </source>
</reference>
<comment type="similarity">
    <text evidence="8">Belongs to the PPP phosphatase family.</text>
</comment>
<accession>A0A1J4JSN2</accession>
<evidence type="ECO:0000256" key="3">
    <source>
        <dbReference type="ARBA" id="ARBA00022801"/>
    </source>
</evidence>
<dbReference type="RefSeq" id="XP_068354906.1">
    <property type="nucleotide sequence ID" value="XM_068507848.1"/>
</dbReference>
<dbReference type="GeneID" id="94842552"/>
<dbReference type="EMBL" id="MLAK01000895">
    <property type="protein sequence ID" value="OHT01770.1"/>
    <property type="molecule type" value="Genomic_DNA"/>
</dbReference>
<keyword evidence="5" id="KW-0464">Manganese</keyword>
<dbReference type="GO" id="GO:0004722">
    <property type="term" value="F:protein serine/threonine phosphatase activity"/>
    <property type="evidence" value="ECO:0007669"/>
    <property type="project" value="UniProtKB-EC"/>
</dbReference>
<organism evidence="10 11">
    <name type="scientific">Tritrichomonas foetus</name>
    <dbReference type="NCBI Taxonomy" id="1144522"/>
    <lineage>
        <taxon>Eukaryota</taxon>
        <taxon>Metamonada</taxon>
        <taxon>Parabasalia</taxon>
        <taxon>Tritrichomonadida</taxon>
        <taxon>Tritrichomonadidae</taxon>
        <taxon>Tritrichomonas</taxon>
    </lineage>
</organism>
<keyword evidence="2" id="KW-0479">Metal-binding</keyword>
<dbReference type="GO" id="GO:0005634">
    <property type="term" value="C:nucleus"/>
    <property type="evidence" value="ECO:0007669"/>
    <property type="project" value="TreeGrafter"/>
</dbReference>
<dbReference type="InterPro" id="IPR006186">
    <property type="entry name" value="Ser/Thr-sp_prot-phosphatase"/>
</dbReference>
<comment type="caution">
    <text evidence="10">The sequence shown here is derived from an EMBL/GenBank/DDBJ whole genome shotgun (WGS) entry which is preliminary data.</text>
</comment>
<evidence type="ECO:0000256" key="1">
    <source>
        <dbReference type="ARBA" id="ARBA00001936"/>
    </source>
</evidence>
<evidence type="ECO:0000256" key="5">
    <source>
        <dbReference type="ARBA" id="ARBA00023211"/>
    </source>
</evidence>
<dbReference type="InterPro" id="IPR050341">
    <property type="entry name" value="PP1_catalytic_subunit"/>
</dbReference>
<evidence type="ECO:0000256" key="2">
    <source>
        <dbReference type="ARBA" id="ARBA00022723"/>
    </source>
</evidence>
<dbReference type="SUPFAM" id="SSF56300">
    <property type="entry name" value="Metallo-dependent phosphatases"/>
    <property type="match status" value="1"/>
</dbReference>
<keyword evidence="3 8" id="KW-0378">Hydrolase</keyword>
<evidence type="ECO:0000313" key="11">
    <source>
        <dbReference type="Proteomes" id="UP000179807"/>
    </source>
</evidence>
<dbReference type="VEuPathDB" id="TrichDB:TRFO_31286"/>
<dbReference type="InterPro" id="IPR004843">
    <property type="entry name" value="Calcineurin-like_PHP"/>
</dbReference>
<dbReference type="EC" id="3.1.3.16" evidence="8"/>
<comment type="catalytic activity">
    <reaction evidence="6">
        <text>O-phospho-L-seryl-[protein] + H2O = L-seryl-[protein] + phosphate</text>
        <dbReference type="Rhea" id="RHEA:20629"/>
        <dbReference type="Rhea" id="RHEA-COMP:9863"/>
        <dbReference type="Rhea" id="RHEA-COMP:11604"/>
        <dbReference type="ChEBI" id="CHEBI:15377"/>
        <dbReference type="ChEBI" id="CHEBI:29999"/>
        <dbReference type="ChEBI" id="CHEBI:43474"/>
        <dbReference type="ChEBI" id="CHEBI:83421"/>
        <dbReference type="EC" id="3.1.3.16"/>
    </reaction>
</comment>
<comment type="catalytic activity">
    <reaction evidence="7 8">
        <text>O-phospho-L-threonyl-[protein] + H2O = L-threonyl-[protein] + phosphate</text>
        <dbReference type="Rhea" id="RHEA:47004"/>
        <dbReference type="Rhea" id="RHEA-COMP:11060"/>
        <dbReference type="Rhea" id="RHEA-COMP:11605"/>
        <dbReference type="ChEBI" id="CHEBI:15377"/>
        <dbReference type="ChEBI" id="CHEBI:30013"/>
        <dbReference type="ChEBI" id="CHEBI:43474"/>
        <dbReference type="ChEBI" id="CHEBI:61977"/>
        <dbReference type="EC" id="3.1.3.16"/>
    </reaction>
</comment>
<comment type="cofactor">
    <cofactor evidence="1">
        <name>Mn(2+)</name>
        <dbReference type="ChEBI" id="CHEBI:29035"/>
    </cofactor>
</comment>
<proteinExistence type="inferred from homology"/>
<evidence type="ECO:0000256" key="4">
    <source>
        <dbReference type="ARBA" id="ARBA00022912"/>
    </source>
</evidence>
<dbReference type="PANTHER" id="PTHR11668:SF300">
    <property type="entry name" value="SERINE_THREONINE-PROTEIN PHOSPHATASE"/>
    <property type="match status" value="1"/>
</dbReference>
<evidence type="ECO:0000256" key="6">
    <source>
        <dbReference type="ARBA" id="ARBA00047761"/>
    </source>
</evidence>
<keyword evidence="11" id="KW-1185">Reference proteome</keyword>
<name>A0A1J4JSN2_9EUKA</name>
<dbReference type="Gene3D" id="3.60.21.10">
    <property type="match status" value="1"/>
</dbReference>
<evidence type="ECO:0000313" key="10">
    <source>
        <dbReference type="EMBL" id="OHT01770.1"/>
    </source>
</evidence>
<evidence type="ECO:0000256" key="8">
    <source>
        <dbReference type="RuleBase" id="RU004273"/>
    </source>
</evidence>
<sequence>MSASHPDSPSSFVLSAYRAILDLPSENILGVGDYIPIPDFPANILSNLCDEAIEVFKQEPMVVELQSPQYIVGDLHGSLHDLLRILKIADPFSNNFLFLGDYVDRGQFSTEVITILLALKCQKAKITLIRGNHEFEEVCSIYGFKNEILHLFGSEALFHKYLKVFSYLPIAATIDNISFCVHGGISQHLHNINALKTVQRPLTDSSMPLIHDIMWSDPSSVFSMYSESTRGDCYTFGYEAVRKFSSETNFHLIIRAHQYVEDGFKIELDNTVITIFSASSYKFDRSNKSAVIRFNGKSVDKLIFDPYPRLMRESAMFFTMKSPNKTKIINKSSSITFMTRIAPSGSMKNLIGKMGNRKLAGRIGMNHIPNSNSAASMNTFVNTPTSGQKPFQIPKNLMTFCFQENDENC</sequence>
<dbReference type="Pfam" id="PF00149">
    <property type="entry name" value="Metallophos"/>
    <property type="match status" value="1"/>
</dbReference>
<dbReference type="PANTHER" id="PTHR11668">
    <property type="entry name" value="SERINE/THREONINE PROTEIN PHOSPHATASE"/>
    <property type="match status" value="1"/>
</dbReference>
<gene>
    <name evidence="10" type="ORF">TRFO_31286</name>
</gene>
<evidence type="ECO:0000259" key="9">
    <source>
        <dbReference type="PROSITE" id="PS00125"/>
    </source>
</evidence>
<dbReference type="InterPro" id="IPR029052">
    <property type="entry name" value="Metallo-depent_PP-like"/>
</dbReference>
<dbReference type="PROSITE" id="PS00125">
    <property type="entry name" value="SER_THR_PHOSPHATASE"/>
    <property type="match status" value="1"/>
</dbReference>
<feature type="domain" description="Serine/threonine specific protein phosphatases" evidence="9">
    <location>
        <begin position="129"/>
        <end position="134"/>
    </location>
</feature>
<dbReference type="SMART" id="SM00156">
    <property type="entry name" value="PP2Ac"/>
    <property type="match status" value="1"/>
</dbReference>
<dbReference type="GO" id="GO:0005737">
    <property type="term" value="C:cytoplasm"/>
    <property type="evidence" value="ECO:0007669"/>
    <property type="project" value="TreeGrafter"/>
</dbReference>
<protein>
    <recommendedName>
        <fullName evidence="8">Serine/threonine-protein phosphatase</fullName>
        <ecNumber evidence="8">3.1.3.16</ecNumber>
    </recommendedName>
</protein>
<dbReference type="AlphaFoldDB" id="A0A1J4JSN2"/>